<feature type="compositionally biased region" description="Polar residues" evidence="6">
    <location>
        <begin position="25"/>
        <end position="37"/>
    </location>
</feature>
<feature type="transmembrane region" description="Helical" evidence="7">
    <location>
        <begin position="369"/>
        <end position="390"/>
    </location>
</feature>
<comment type="subcellular location">
    <subcellularLocation>
        <location evidence="1">Membrane</location>
        <topology evidence="1">Multi-pass membrane protein</topology>
    </subcellularLocation>
</comment>
<dbReference type="RefSeq" id="XP_012205247.1">
    <property type="nucleotide sequence ID" value="XM_012349857.1"/>
</dbReference>
<dbReference type="GO" id="GO:0098703">
    <property type="term" value="P:calcium ion import across plasma membrane"/>
    <property type="evidence" value="ECO:0007669"/>
    <property type="project" value="TreeGrafter"/>
</dbReference>
<proteinExistence type="predicted"/>
<feature type="domain" description="Ion transport" evidence="8">
    <location>
        <begin position="286"/>
        <end position="466"/>
    </location>
</feature>
<evidence type="ECO:0000256" key="6">
    <source>
        <dbReference type="SAM" id="MobiDB-lite"/>
    </source>
</evidence>
<keyword evidence="2 7" id="KW-0812">Transmembrane</keyword>
<dbReference type="AlphaFoldDB" id="A0A067CBC6"/>
<feature type="transmembrane region" description="Helical" evidence="7">
    <location>
        <begin position="305"/>
        <end position="322"/>
    </location>
</feature>
<gene>
    <name evidence="9" type="ORF">SPRG_10900</name>
</gene>
<name>A0A067CBC6_SAPPC</name>
<keyword evidence="5 7" id="KW-0472">Membrane</keyword>
<dbReference type="GeneID" id="24132985"/>
<dbReference type="GO" id="GO:0005262">
    <property type="term" value="F:calcium channel activity"/>
    <property type="evidence" value="ECO:0007669"/>
    <property type="project" value="TreeGrafter"/>
</dbReference>
<evidence type="ECO:0000256" key="1">
    <source>
        <dbReference type="ARBA" id="ARBA00004141"/>
    </source>
</evidence>
<keyword evidence="3" id="KW-0677">Repeat</keyword>
<feature type="region of interest" description="Disordered" evidence="6">
    <location>
        <begin position="1"/>
        <end position="40"/>
    </location>
</feature>
<feature type="transmembrane region" description="Helical" evidence="7">
    <location>
        <begin position="329"/>
        <end position="349"/>
    </location>
</feature>
<dbReference type="EMBL" id="KK583246">
    <property type="protein sequence ID" value="KDO24112.1"/>
    <property type="molecule type" value="Genomic_DNA"/>
</dbReference>
<dbReference type="KEGG" id="spar:SPRG_10900"/>
<evidence type="ECO:0000256" key="5">
    <source>
        <dbReference type="ARBA" id="ARBA00023136"/>
    </source>
</evidence>
<dbReference type="Proteomes" id="UP000030745">
    <property type="component" value="Unassembled WGS sequence"/>
</dbReference>
<protein>
    <recommendedName>
        <fullName evidence="8">Ion transport domain-containing protein</fullName>
    </recommendedName>
</protein>
<reference evidence="9 10" key="1">
    <citation type="journal article" date="2013" name="PLoS Genet.">
        <title>Distinctive expansion of potential virulence genes in the genome of the oomycete fish pathogen Saprolegnia parasitica.</title>
        <authorList>
            <person name="Jiang R.H."/>
            <person name="de Bruijn I."/>
            <person name="Haas B.J."/>
            <person name="Belmonte R."/>
            <person name="Lobach L."/>
            <person name="Christie J."/>
            <person name="van den Ackerveken G."/>
            <person name="Bottin A."/>
            <person name="Bulone V."/>
            <person name="Diaz-Moreno S.M."/>
            <person name="Dumas B."/>
            <person name="Fan L."/>
            <person name="Gaulin E."/>
            <person name="Govers F."/>
            <person name="Grenville-Briggs L.J."/>
            <person name="Horner N.R."/>
            <person name="Levin J.Z."/>
            <person name="Mammella M."/>
            <person name="Meijer H.J."/>
            <person name="Morris P."/>
            <person name="Nusbaum C."/>
            <person name="Oome S."/>
            <person name="Phillips A.J."/>
            <person name="van Rooyen D."/>
            <person name="Rzeszutek E."/>
            <person name="Saraiva M."/>
            <person name="Secombes C.J."/>
            <person name="Seidl M.F."/>
            <person name="Snel B."/>
            <person name="Stassen J.H."/>
            <person name="Sykes S."/>
            <person name="Tripathy S."/>
            <person name="van den Berg H."/>
            <person name="Vega-Arreguin J.C."/>
            <person name="Wawra S."/>
            <person name="Young S.K."/>
            <person name="Zeng Q."/>
            <person name="Dieguez-Uribeondo J."/>
            <person name="Russ C."/>
            <person name="Tyler B.M."/>
            <person name="van West P."/>
        </authorList>
    </citation>
    <scope>NUCLEOTIDE SEQUENCE [LARGE SCALE GENOMIC DNA]</scope>
    <source>
        <strain evidence="9 10">CBS 223.65</strain>
    </source>
</reference>
<feature type="transmembrane region" description="Helical" evidence="7">
    <location>
        <begin position="402"/>
        <end position="419"/>
    </location>
</feature>
<keyword evidence="4 7" id="KW-1133">Transmembrane helix</keyword>
<evidence type="ECO:0000313" key="9">
    <source>
        <dbReference type="EMBL" id="KDO24112.1"/>
    </source>
</evidence>
<dbReference type="OrthoDB" id="10370982at2759"/>
<dbReference type="VEuPathDB" id="FungiDB:SPRG_10900"/>
<dbReference type="OMA" id="VASYFIW"/>
<evidence type="ECO:0000256" key="7">
    <source>
        <dbReference type="SAM" id="Phobius"/>
    </source>
</evidence>
<accession>A0A067CBC6</accession>
<organism evidence="9 10">
    <name type="scientific">Saprolegnia parasitica (strain CBS 223.65)</name>
    <dbReference type="NCBI Taxonomy" id="695850"/>
    <lineage>
        <taxon>Eukaryota</taxon>
        <taxon>Sar</taxon>
        <taxon>Stramenopiles</taxon>
        <taxon>Oomycota</taxon>
        <taxon>Saprolegniomycetes</taxon>
        <taxon>Saprolegniales</taxon>
        <taxon>Saprolegniaceae</taxon>
        <taxon>Saprolegnia</taxon>
    </lineage>
</organism>
<dbReference type="GO" id="GO:0005886">
    <property type="term" value="C:plasma membrane"/>
    <property type="evidence" value="ECO:0007669"/>
    <property type="project" value="TreeGrafter"/>
</dbReference>
<evidence type="ECO:0000256" key="2">
    <source>
        <dbReference type="ARBA" id="ARBA00022692"/>
    </source>
</evidence>
<dbReference type="InterPro" id="IPR024862">
    <property type="entry name" value="TRPV"/>
</dbReference>
<feature type="transmembrane region" description="Helical" evidence="7">
    <location>
        <begin position="431"/>
        <end position="455"/>
    </location>
</feature>
<feature type="transmembrane region" description="Helical" evidence="7">
    <location>
        <begin position="143"/>
        <end position="164"/>
    </location>
</feature>
<dbReference type="PANTHER" id="PTHR10582:SF2">
    <property type="entry name" value="INACTIVE"/>
    <property type="match status" value="1"/>
</dbReference>
<sequence length="582" mass="65120">MEEGGLGHRSPYEPVATPPEPARQPSHQETTPGQERNQAPAVTEAAFNLKKLHGYIERKKFQRAWRELDKCKLKVTARKERGEAKGVPLDSDLLGELYGNHAKVLRESTLFKLLREPAMKGLLEHEAMAEVLRLKWKHFGNKMYIQQCLLYLLLLLTLTISVSMDLDNGPAPEFHGQLSLCLHGSVALGLGFGATFLLEPETDRKYWGLATLGVIAIVEVVLWLVSELIALHADWAWFARINNVLLSAVASYFIWFEVKELYGEVNERANENGWACIALEALGDYLKSFVDKPASHYFESTFNKLQLPLFVALFVFGLCEVLSPSSGDAELYVSITLAFATWALSIQYLEVHETAGYLIPMMKHMLHDVFKFMAFYVPFLCAYTIAYYLLFQGRNEDAYNTLSHSFVTAFFVLVGEINADPFEKLPAPGPIVLGYTLLLTHATLVIVLLLNVLIAMMNATMATDMETAQLDAIVSFAECILRSEKTITLQSLPVAPPPTNCRTDAMQRAIMAADDESPPSDAEDEPEPVVSLKTLHKKLLAIEARAATLDAIEMRFTALQDENAQLQEMLRCLDAFLCRHDA</sequence>
<evidence type="ECO:0000256" key="4">
    <source>
        <dbReference type="ARBA" id="ARBA00022989"/>
    </source>
</evidence>
<evidence type="ECO:0000313" key="10">
    <source>
        <dbReference type="Proteomes" id="UP000030745"/>
    </source>
</evidence>
<dbReference type="InterPro" id="IPR005821">
    <property type="entry name" value="Ion_trans_dom"/>
</dbReference>
<evidence type="ECO:0000259" key="8">
    <source>
        <dbReference type="Pfam" id="PF00520"/>
    </source>
</evidence>
<evidence type="ECO:0000256" key="3">
    <source>
        <dbReference type="ARBA" id="ARBA00022737"/>
    </source>
</evidence>
<feature type="transmembrane region" description="Helical" evidence="7">
    <location>
        <begin position="206"/>
        <end position="225"/>
    </location>
</feature>
<dbReference type="PANTHER" id="PTHR10582">
    <property type="entry name" value="TRANSIENT RECEPTOR POTENTIAL ION CHANNEL PROTEIN"/>
    <property type="match status" value="1"/>
</dbReference>
<feature type="transmembrane region" description="Helical" evidence="7">
    <location>
        <begin position="237"/>
        <end position="256"/>
    </location>
</feature>
<dbReference type="Pfam" id="PF00520">
    <property type="entry name" value="Ion_trans"/>
    <property type="match status" value="1"/>
</dbReference>
<keyword evidence="10" id="KW-1185">Reference proteome</keyword>